<dbReference type="AlphaFoldDB" id="A0A2T5M585"/>
<organism evidence="1 2">
    <name type="scientific">Aspergillus ochraceoroseus IBT 24754</name>
    <dbReference type="NCBI Taxonomy" id="1392256"/>
    <lineage>
        <taxon>Eukaryota</taxon>
        <taxon>Fungi</taxon>
        <taxon>Dikarya</taxon>
        <taxon>Ascomycota</taxon>
        <taxon>Pezizomycotina</taxon>
        <taxon>Eurotiomycetes</taxon>
        <taxon>Eurotiomycetidae</taxon>
        <taxon>Eurotiales</taxon>
        <taxon>Aspergillaceae</taxon>
        <taxon>Aspergillus</taxon>
        <taxon>Aspergillus subgen. Nidulantes</taxon>
    </lineage>
</organism>
<dbReference type="VEuPathDB" id="FungiDB:P175DRAFT_0426838"/>
<proteinExistence type="predicted"/>
<dbReference type="PANTHER" id="PTHR38567:SF1">
    <property type="entry name" value="DUF4291 DOMAIN-CONTAINING PROTEIN"/>
    <property type="match status" value="1"/>
</dbReference>
<evidence type="ECO:0008006" key="3">
    <source>
        <dbReference type="Google" id="ProtNLM"/>
    </source>
</evidence>
<sequence>MNTHPYREIRAVYTPTTITIYQAYNAAIATAAVSAQKLVAPFKRERMTWIKPSFLWMAYRSGWATKPNQERILAIEITRAGFEWALRHSSLSHDHDRDHVPPLGGRGLSEAERQAWRREQLRRSPVRIQWDPERDCWFRPLPYRSIQVGVSGEAVDRYVDEWIVSVRDVTADMHRVKRLLDEGGQEDARRALPEEKVYPLSEELRRVLSAS</sequence>
<comment type="caution">
    <text evidence="1">The sequence shown here is derived from an EMBL/GenBank/DDBJ whole genome shotgun (WGS) entry which is preliminary data.</text>
</comment>
<evidence type="ECO:0000313" key="1">
    <source>
        <dbReference type="EMBL" id="PTU23700.1"/>
    </source>
</evidence>
<name>A0A2T5M585_9EURO</name>
<gene>
    <name evidence="1" type="ORF">P175DRAFT_0426838</name>
</gene>
<dbReference type="OrthoDB" id="413653at2759"/>
<dbReference type="GeneID" id="63810083"/>
<reference evidence="1 2" key="1">
    <citation type="journal article" date="2018" name="Proc. Natl. Acad. Sci. U.S.A.">
        <title>Linking secondary metabolites to gene clusters through genome sequencing of six diverse Aspergillus species.</title>
        <authorList>
            <person name="Kaerboelling I."/>
            <person name="Vesth T.C."/>
            <person name="Frisvad J.C."/>
            <person name="Nybo J.L."/>
            <person name="Theobald S."/>
            <person name="Kuo A."/>
            <person name="Bowyer P."/>
            <person name="Matsuda Y."/>
            <person name="Mondo S."/>
            <person name="Lyhne E.K."/>
            <person name="Kogle M.E."/>
            <person name="Clum A."/>
            <person name="Lipzen A."/>
            <person name="Salamov A."/>
            <person name="Ngan C.Y."/>
            <person name="Daum C."/>
            <person name="Chiniquy J."/>
            <person name="Barry K."/>
            <person name="LaButti K."/>
            <person name="Haridas S."/>
            <person name="Simmons B.A."/>
            <person name="Magnuson J.K."/>
            <person name="Mortensen U.H."/>
            <person name="Larsen T.O."/>
            <person name="Grigoriev I.V."/>
            <person name="Baker S.E."/>
            <person name="Andersen M.R."/>
        </authorList>
    </citation>
    <scope>NUCLEOTIDE SEQUENCE [LARGE SCALE GENOMIC DNA]</scope>
    <source>
        <strain evidence="1 2">IBT 24754</strain>
    </source>
</reference>
<evidence type="ECO:0000313" key="2">
    <source>
        <dbReference type="Proteomes" id="UP000244073"/>
    </source>
</evidence>
<accession>A0A2T5M585</accession>
<dbReference type="Pfam" id="PF14124">
    <property type="entry name" value="DUF4291"/>
    <property type="match status" value="1"/>
</dbReference>
<protein>
    <recommendedName>
        <fullName evidence="3">DUF4291 domain-containing protein</fullName>
    </recommendedName>
</protein>
<dbReference type="Proteomes" id="UP000244073">
    <property type="component" value="Unassembled WGS sequence"/>
</dbReference>
<dbReference type="RefSeq" id="XP_040755092.1">
    <property type="nucleotide sequence ID" value="XM_040893201.1"/>
</dbReference>
<dbReference type="InterPro" id="IPR025633">
    <property type="entry name" value="DUF4291"/>
</dbReference>
<dbReference type="EMBL" id="MSFN02000001">
    <property type="protein sequence ID" value="PTU23700.1"/>
    <property type="molecule type" value="Genomic_DNA"/>
</dbReference>
<dbReference type="PANTHER" id="PTHR38567">
    <property type="entry name" value="DUF4291 DOMAIN-CONTAINING PROTEIN"/>
    <property type="match status" value="1"/>
</dbReference>